<keyword evidence="2" id="KW-0479">Metal-binding</keyword>
<dbReference type="Pfam" id="PF01784">
    <property type="entry name" value="DUF34_NIF3"/>
    <property type="match status" value="1"/>
</dbReference>
<dbReference type="FunFam" id="3.40.1390.30:FF:000001">
    <property type="entry name" value="GTP cyclohydrolase 1 type 2"/>
    <property type="match status" value="1"/>
</dbReference>
<sequence>MALLRQVQSAFHKFAPLHLAETAWDNVGVLVEAPYPRQEADTVFLTIDLTPQVLEEALQLGNVGVIVAYHPTIFRGWKRLNLATDGDAESVKQEVIMKLIARGISLYCPHTSLDAAQGGINDWLAKGLEPFGIKSTAPITPSNAANPGPEGSGRIVELMSPQSLPDVVAAIKKHLNLPFVRVATAPRNHKISSIAMCAGSGASVFSRATTRPDLLWTGEMGHHEVLAAVQTGSHVVLCEHTNTERGYLSAVLKPRLERDAGLKVVVSAVDRDPLVVQ</sequence>
<feature type="binding site" evidence="2">
    <location>
        <position position="114"/>
    </location>
    <ligand>
        <name>a divalent metal cation</name>
        <dbReference type="ChEBI" id="CHEBI:60240"/>
        <label>1</label>
    </ligand>
</feature>
<dbReference type="VEuPathDB" id="FungiDB:AMAG_09094"/>
<dbReference type="GO" id="GO:0005739">
    <property type="term" value="C:mitochondrion"/>
    <property type="evidence" value="ECO:0007669"/>
    <property type="project" value="TreeGrafter"/>
</dbReference>
<feature type="binding site" evidence="2">
    <location>
        <position position="240"/>
    </location>
    <ligand>
        <name>a divalent metal cation</name>
        <dbReference type="ChEBI" id="CHEBI:60240"/>
        <label>1</label>
    </ligand>
</feature>
<dbReference type="GO" id="GO:0046872">
    <property type="term" value="F:metal ion binding"/>
    <property type="evidence" value="ECO:0007669"/>
    <property type="project" value="UniProtKB-KW"/>
</dbReference>
<keyword evidence="4" id="KW-1185">Reference proteome</keyword>
<feature type="binding site" evidence="2">
    <location>
        <position position="244"/>
    </location>
    <ligand>
        <name>a divalent metal cation</name>
        <dbReference type="ChEBI" id="CHEBI:60240"/>
        <label>1</label>
    </ligand>
</feature>
<dbReference type="STRING" id="578462.A0A0L0SNH1"/>
<reference evidence="4" key="2">
    <citation type="submission" date="2009-11" db="EMBL/GenBank/DDBJ databases">
        <title>The Genome Sequence of Allomyces macrogynus strain ATCC 38327.</title>
        <authorList>
            <consortium name="The Broad Institute Genome Sequencing Platform"/>
            <person name="Russ C."/>
            <person name="Cuomo C."/>
            <person name="Shea T."/>
            <person name="Young S.K."/>
            <person name="Zeng Q."/>
            <person name="Koehrsen M."/>
            <person name="Haas B."/>
            <person name="Borodovsky M."/>
            <person name="Guigo R."/>
            <person name="Alvarado L."/>
            <person name="Berlin A."/>
            <person name="Borenstein D."/>
            <person name="Chen Z."/>
            <person name="Engels R."/>
            <person name="Freedman E."/>
            <person name="Gellesch M."/>
            <person name="Goldberg J."/>
            <person name="Griggs A."/>
            <person name="Gujja S."/>
            <person name="Heiman D."/>
            <person name="Hepburn T."/>
            <person name="Howarth C."/>
            <person name="Jen D."/>
            <person name="Larson L."/>
            <person name="Lewis B."/>
            <person name="Mehta T."/>
            <person name="Park D."/>
            <person name="Pearson M."/>
            <person name="Roberts A."/>
            <person name="Saif S."/>
            <person name="Shenoy N."/>
            <person name="Sisk P."/>
            <person name="Stolte C."/>
            <person name="Sykes S."/>
            <person name="Walk T."/>
            <person name="White J."/>
            <person name="Yandava C."/>
            <person name="Burger G."/>
            <person name="Gray M.W."/>
            <person name="Holland P.W.H."/>
            <person name="King N."/>
            <person name="Lang F.B.F."/>
            <person name="Roger A.J."/>
            <person name="Ruiz-Trillo I."/>
            <person name="Lander E."/>
            <person name="Nusbaum C."/>
        </authorList>
    </citation>
    <scope>NUCLEOTIDE SEQUENCE [LARGE SCALE GENOMIC DNA]</scope>
    <source>
        <strain evidence="4">ATCC 38327</strain>
    </source>
</reference>
<evidence type="ECO:0000313" key="4">
    <source>
        <dbReference type="Proteomes" id="UP000054350"/>
    </source>
</evidence>
<evidence type="ECO:0000256" key="2">
    <source>
        <dbReference type="PIRSR" id="PIRSR602678-1"/>
    </source>
</evidence>
<dbReference type="AlphaFoldDB" id="A0A0L0SNH1"/>
<dbReference type="OrthoDB" id="3345469at2759"/>
<name>A0A0L0SNH1_ALLM3</name>
<dbReference type="PANTHER" id="PTHR13799">
    <property type="entry name" value="NGG1 INTERACTING FACTOR 3"/>
    <property type="match status" value="1"/>
</dbReference>
<feature type="binding site" evidence="2">
    <location>
        <position position="70"/>
    </location>
    <ligand>
        <name>a divalent metal cation</name>
        <dbReference type="ChEBI" id="CHEBI:60240"/>
        <label>1</label>
    </ligand>
</feature>
<accession>A0A0L0SNH1</accession>
<dbReference type="eggNOG" id="KOG4131">
    <property type="taxonomic scope" value="Eukaryota"/>
</dbReference>
<dbReference type="Proteomes" id="UP000054350">
    <property type="component" value="Unassembled WGS sequence"/>
</dbReference>
<dbReference type="SUPFAM" id="SSF102705">
    <property type="entry name" value="NIF3 (NGG1p interacting factor 3)-like"/>
    <property type="match status" value="1"/>
</dbReference>
<proteinExistence type="inferred from homology"/>
<dbReference type="InterPro" id="IPR036069">
    <property type="entry name" value="DUF34/NIF3_sf"/>
</dbReference>
<protein>
    <submittedName>
        <fullName evidence="3">YbgI/family dinuclear metal center protein</fullName>
    </submittedName>
</protein>
<gene>
    <name evidence="3" type="ORF">AMAG_09094</name>
</gene>
<evidence type="ECO:0000256" key="1">
    <source>
        <dbReference type="ARBA" id="ARBA00006964"/>
    </source>
</evidence>
<organism evidence="3 4">
    <name type="scientific">Allomyces macrogynus (strain ATCC 38327)</name>
    <name type="common">Allomyces javanicus var. macrogynus</name>
    <dbReference type="NCBI Taxonomy" id="578462"/>
    <lineage>
        <taxon>Eukaryota</taxon>
        <taxon>Fungi</taxon>
        <taxon>Fungi incertae sedis</taxon>
        <taxon>Blastocladiomycota</taxon>
        <taxon>Blastocladiomycetes</taxon>
        <taxon>Blastocladiales</taxon>
        <taxon>Blastocladiaceae</taxon>
        <taxon>Allomyces</taxon>
    </lineage>
</organism>
<dbReference type="NCBIfam" id="TIGR00486">
    <property type="entry name" value="YbgI_SA1388"/>
    <property type="match status" value="1"/>
</dbReference>
<dbReference type="InterPro" id="IPR002678">
    <property type="entry name" value="DUF34/NIF3"/>
</dbReference>
<evidence type="ECO:0000313" key="3">
    <source>
        <dbReference type="EMBL" id="KNE64037.1"/>
    </source>
</evidence>
<dbReference type="EMBL" id="GG745343">
    <property type="protein sequence ID" value="KNE64037.1"/>
    <property type="molecule type" value="Genomic_DNA"/>
</dbReference>
<reference evidence="3 4" key="1">
    <citation type="submission" date="2009-11" db="EMBL/GenBank/DDBJ databases">
        <title>Annotation of Allomyces macrogynus ATCC 38327.</title>
        <authorList>
            <consortium name="The Broad Institute Genome Sequencing Platform"/>
            <person name="Russ C."/>
            <person name="Cuomo C."/>
            <person name="Burger G."/>
            <person name="Gray M.W."/>
            <person name="Holland P.W.H."/>
            <person name="King N."/>
            <person name="Lang F.B.F."/>
            <person name="Roger A.J."/>
            <person name="Ruiz-Trillo I."/>
            <person name="Young S.K."/>
            <person name="Zeng Q."/>
            <person name="Gargeya S."/>
            <person name="Fitzgerald M."/>
            <person name="Haas B."/>
            <person name="Abouelleil A."/>
            <person name="Alvarado L."/>
            <person name="Arachchi H.M."/>
            <person name="Berlin A."/>
            <person name="Chapman S.B."/>
            <person name="Gearin G."/>
            <person name="Goldberg J."/>
            <person name="Griggs A."/>
            <person name="Gujja S."/>
            <person name="Hansen M."/>
            <person name="Heiman D."/>
            <person name="Howarth C."/>
            <person name="Larimer J."/>
            <person name="Lui A."/>
            <person name="MacDonald P.J.P."/>
            <person name="McCowen C."/>
            <person name="Montmayeur A."/>
            <person name="Murphy C."/>
            <person name="Neiman D."/>
            <person name="Pearson M."/>
            <person name="Priest M."/>
            <person name="Roberts A."/>
            <person name="Saif S."/>
            <person name="Shea T."/>
            <person name="Sisk P."/>
            <person name="Stolte C."/>
            <person name="Sykes S."/>
            <person name="Wortman J."/>
            <person name="Nusbaum C."/>
            <person name="Birren B."/>
        </authorList>
    </citation>
    <scope>NUCLEOTIDE SEQUENCE [LARGE SCALE GENOMIC DNA]</scope>
    <source>
        <strain evidence="3 4">ATCC 38327</strain>
    </source>
</reference>
<dbReference type="OMA" id="NFDKTHL"/>
<dbReference type="Gene3D" id="3.40.1390.30">
    <property type="entry name" value="NIF3 (NGG1p interacting factor 3)-like"/>
    <property type="match status" value="1"/>
</dbReference>
<dbReference type="PANTHER" id="PTHR13799:SF13">
    <property type="entry name" value="NIF3-LIKE PROTEIN 1"/>
    <property type="match status" value="1"/>
</dbReference>
<comment type="similarity">
    <text evidence="1">Belongs to the GTP cyclohydrolase I type 2/NIF3 family.</text>
</comment>